<protein>
    <submittedName>
        <fullName evidence="5">UDP-glycosyltransferase 83A1</fullName>
    </submittedName>
</protein>
<evidence type="ECO:0000313" key="6">
    <source>
        <dbReference type="Proteomes" id="UP001604277"/>
    </source>
</evidence>
<evidence type="ECO:0000313" key="4">
    <source>
        <dbReference type="EMBL" id="KAL2482385.1"/>
    </source>
</evidence>
<dbReference type="Proteomes" id="UP001604277">
    <property type="component" value="Unassembled WGS sequence"/>
</dbReference>
<keyword evidence="2" id="KW-0808">Transferase</keyword>
<comment type="similarity">
    <text evidence="1">Belongs to the UDP-glycosyltransferase family.</text>
</comment>
<dbReference type="FunFam" id="3.40.50.2000:FF:000108">
    <property type="entry name" value="UDP-glycosyltransferase 83A1"/>
    <property type="match status" value="1"/>
</dbReference>
<evidence type="ECO:0000256" key="2">
    <source>
        <dbReference type="ARBA" id="ARBA00022679"/>
    </source>
</evidence>
<dbReference type="PANTHER" id="PTHR11926:SF1412">
    <property type="entry name" value="UDP-GLYCOSYLTRANSFERASE 83A1-LIKE"/>
    <property type="match status" value="1"/>
</dbReference>
<dbReference type="InterPro" id="IPR002213">
    <property type="entry name" value="UDP_glucos_trans"/>
</dbReference>
<dbReference type="FunFam" id="3.40.50.2000:FF:000061">
    <property type="entry name" value="UDP-glycosyltransferase 83A1"/>
    <property type="match status" value="1"/>
</dbReference>
<accession>A0ABD1R1T5</accession>
<reference evidence="6" key="2">
    <citation type="submission" date="2024-07" db="EMBL/GenBank/DDBJ databases">
        <title>Two chromosome-level genome assemblies of Korean endemic species Abeliophyllum distichum and Forsythia ovata (Oleaceae).</title>
        <authorList>
            <person name="Jang H."/>
        </authorList>
    </citation>
    <scope>NUCLEOTIDE SEQUENCE [LARGE SCALE GENOMIC DNA]</scope>
</reference>
<comment type="caution">
    <text evidence="5">The sequence shown here is derived from an EMBL/GenBank/DDBJ whole genome shotgun (WGS) entry which is preliminary data.</text>
</comment>
<evidence type="ECO:0000313" key="5">
    <source>
        <dbReference type="EMBL" id="KAL2482405.1"/>
    </source>
</evidence>
<name>A0ABD1R1T5_9LAMI</name>
<dbReference type="EMBL" id="JBFOLJ010000013">
    <property type="protein sequence ID" value="KAL2482385.1"/>
    <property type="molecule type" value="Genomic_DNA"/>
</dbReference>
<sequence length="460" mass="51557">MEHQLASQESRPHVLAVPFPAQGHVMPLMKLCQKIGNRGIKVTFVNAEHIHANLLAAMSDEDKKQQCIELTSIPDGLQTEEDRKKGLIESLRRTIPGNLTRLIEKINCENSDEKISCVIADTPIIGLLQDVPQKMGAELVAFQFGAAADVALILQIPKLIQDGSLDTNGFVMKNDLITLSNEIPEWGRNELPWSVPSDLKNQKIIFECCQNTQQAVHQYAKWLLCNTFYDLESSACNLIPKICPVGPLLCSNSKSPASGGSIFVEDTTCLSWLDKQKIGSVIYVSFGSLAIHSQDQLNEIALALELSNRPFLWVIRSNLANPNGFLERVAERGKIVEWAPQEHVLSHSSIGCFVSHCGWNSTMEGLSMGVPFLCWPYFLDQFHNQNYICDTWKNGLRLNADENGLRSRHEIKTKIEMLFADYSIKANALKLKEMAHRSVSESGSSLQNFETFIDHLKKRR</sequence>
<dbReference type="InterPro" id="IPR058980">
    <property type="entry name" value="Glyco_transf_N"/>
</dbReference>
<dbReference type="SUPFAM" id="SSF53756">
    <property type="entry name" value="UDP-Glycosyltransferase/glycogen phosphorylase"/>
    <property type="match status" value="1"/>
</dbReference>
<dbReference type="Gene3D" id="3.40.50.2000">
    <property type="entry name" value="Glycogen Phosphorylase B"/>
    <property type="match status" value="2"/>
</dbReference>
<dbReference type="Pfam" id="PF00201">
    <property type="entry name" value="UDPGT"/>
    <property type="match status" value="1"/>
</dbReference>
<reference evidence="5" key="1">
    <citation type="submission" date="2024-07" db="EMBL/GenBank/DDBJ databases">
        <title>Two chromosome-level genome assemblies of Korean endemic species Abeliophyllum distichum and Forsythia ovata (Oleaceae).</title>
        <authorList>
            <person name="Mun J.H."/>
        </authorList>
    </citation>
    <scope>NUCLEOTIDE SEQUENCE</scope>
    <source>
        <strain evidence="5">KNKB202402200001</strain>
        <tissue evidence="5">Leaf</tissue>
    </source>
</reference>
<dbReference type="CDD" id="cd03784">
    <property type="entry name" value="GT1_Gtf-like"/>
    <property type="match status" value="1"/>
</dbReference>
<dbReference type="GO" id="GO:0016740">
    <property type="term" value="F:transferase activity"/>
    <property type="evidence" value="ECO:0007669"/>
    <property type="project" value="UniProtKB-KW"/>
</dbReference>
<feature type="domain" description="Glycosyltransferase N-terminal" evidence="3">
    <location>
        <begin position="14"/>
        <end position="47"/>
    </location>
</feature>
<evidence type="ECO:0000256" key="1">
    <source>
        <dbReference type="ARBA" id="ARBA00009995"/>
    </source>
</evidence>
<keyword evidence="6" id="KW-1185">Reference proteome</keyword>
<gene>
    <name evidence="4" type="ORF">Fot_43829</name>
    <name evidence="5" type="ORF">Fot_43849</name>
</gene>
<dbReference type="EMBL" id="JBFOLJ010000013">
    <property type="protein sequence ID" value="KAL2482405.1"/>
    <property type="molecule type" value="Genomic_DNA"/>
</dbReference>
<dbReference type="PANTHER" id="PTHR11926">
    <property type="entry name" value="GLUCOSYL/GLUCURONOSYL TRANSFERASES"/>
    <property type="match status" value="1"/>
</dbReference>
<dbReference type="Pfam" id="PF26168">
    <property type="entry name" value="Glyco_transf_N"/>
    <property type="match status" value="1"/>
</dbReference>
<proteinExistence type="inferred from homology"/>
<dbReference type="AlphaFoldDB" id="A0ABD1R1T5"/>
<evidence type="ECO:0000259" key="3">
    <source>
        <dbReference type="Pfam" id="PF26168"/>
    </source>
</evidence>
<organism evidence="5 6">
    <name type="scientific">Forsythia ovata</name>
    <dbReference type="NCBI Taxonomy" id="205694"/>
    <lineage>
        <taxon>Eukaryota</taxon>
        <taxon>Viridiplantae</taxon>
        <taxon>Streptophyta</taxon>
        <taxon>Embryophyta</taxon>
        <taxon>Tracheophyta</taxon>
        <taxon>Spermatophyta</taxon>
        <taxon>Magnoliopsida</taxon>
        <taxon>eudicotyledons</taxon>
        <taxon>Gunneridae</taxon>
        <taxon>Pentapetalae</taxon>
        <taxon>asterids</taxon>
        <taxon>lamiids</taxon>
        <taxon>Lamiales</taxon>
        <taxon>Oleaceae</taxon>
        <taxon>Forsythieae</taxon>
        <taxon>Forsythia</taxon>
    </lineage>
</organism>